<reference evidence="2" key="1">
    <citation type="submission" date="2013-01" db="EMBL/GenBank/DDBJ databases">
        <title>Draft Genome Sequence of a Mulberry Tree, Morus notabilis C.K. Schneid.</title>
        <authorList>
            <person name="He N."/>
            <person name="Zhao S."/>
        </authorList>
    </citation>
    <scope>NUCLEOTIDE SEQUENCE</scope>
</reference>
<sequence length="214" mass="23296">MESISDALAVTGHEVSDDDIITMILARLPSEYDVTVGLADAPLQSSEMSLHKVEATVLTQECRIEQQNNMISSEPPTQNNNNNNQQQYGKPAAFFAGPATVVDPAWYADTGATNHVTAELENLQIHEDRSVPTNEVPSASLPAYRSTDTSVSQSLLQTNTFLSYDVLPDLPPIVPSDISIETSTLVPTGLPENISTETSTPVPPIYLRHQFLNF</sequence>
<evidence type="ECO:0008006" key="3">
    <source>
        <dbReference type="Google" id="ProtNLM"/>
    </source>
</evidence>
<dbReference type="Proteomes" id="UP000030645">
    <property type="component" value="Unassembled WGS sequence"/>
</dbReference>
<organism evidence="1 2">
    <name type="scientific">Morus notabilis</name>
    <dbReference type="NCBI Taxonomy" id="981085"/>
    <lineage>
        <taxon>Eukaryota</taxon>
        <taxon>Viridiplantae</taxon>
        <taxon>Streptophyta</taxon>
        <taxon>Embryophyta</taxon>
        <taxon>Tracheophyta</taxon>
        <taxon>Spermatophyta</taxon>
        <taxon>Magnoliopsida</taxon>
        <taxon>eudicotyledons</taxon>
        <taxon>Gunneridae</taxon>
        <taxon>Pentapetalae</taxon>
        <taxon>rosids</taxon>
        <taxon>fabids</taxon>
        <taxon>Rosales</taxon>
        <taxon>Moraceae</taxon>
        <taxon>Moreae</taxon>
        <taxon>Morus</taxon>
    </lineage>
</organism>
<accession>W9RW53</accession>
<evidence type="ECO:0000313" key="1">
    <source>
        <dbReference type="EMBL" id="EXB99405.1"/>
    </source>
</evidence>
<dbReference type="EMBL" id="KE345299">
    <property type="protein sequence ID" value="EXB99405.1"/>
    <property type="molecule type" value="Genomic_DNA"/>
</dbReference>
<evidence type="ECO:0000313" key="2">
    <source>
        <dbReference type="Proteomes" id="UP000030645"/>
    </source>
</evidence>
<gene>
    <name evidence="1" type="ORF">L484_016381</name>
</gene>
<proteinExistence type="predicted"/>
<dbReference type="AlphaFoldDB" id="W9RW53"/>
<dbReference type="PANTHER" id="PTHR47481">
    <property type="match status" value="1"/>
</dbReference>
<name>W9RW53_9ROSA</name>
<dbReference type="PANTHER" id="PTHR47481:SF31">
    <property type="entry name" value="OS01G0873500 PROTEIN"/>
    <property type="match status" value="1"/>
</dbReference>
<keyword evidence="2" id="KW-1185">Reference proteome</keyword>
<protein>
    <recommendedName>
        <fullName evidence="3">Retrovirus-related Pol polyprotein from transposon TNT 1-94</fullName>
    </recommendedName>
</protein>